<dbReference type="EC" id="2.6.1.-" evidence="3"/>
<dbReference type="PANTHER" id="PTHR42885:SF1">
    <property type="entry name" value="THREONINE-PHOSPHATE DECARBOXYLASE"/>
    <property type="match status" value="1"/>
</dbReference>
<evidence type="ECO:0000313" key="6">
    <source>
        <dbReference type="EMBL" id="MBC6470049.1"/>
    </source>
</evidence>
<dbReference type="InterPro" id="IPR015422">
    <property type="entry name" value="PyrdxlP-dep_Trfase_small"/>
</dbReference>
<dbReference type="InterPro" id="IPR015424">
    <property type="entry name" value="PyrdxlP-dep_Trfase"/>
</dbReference>
<feature type="compositionally biased region" description="Basic and acidic residues" evidence="4">
    <location>
        <begin position="21"/>
        <end position="48"/>
    </location>
</feature>
<dbReference type="NCBIfam" id="NF005915">
    <property type="entry name" value="PRK07908.1"/>
    <property type="match status" value="1"/>
</dbReference>
<organism evidence="6 7">
    <name type="scientific">Actinomadura alba</name>
    <dbReference type="NCBI Taxonomy" id="406431"/>
    <lineage>
        <taxon>Bacteria</taxon>
        <taxon>Bacillati</taxon>
        <taxon>Actinomycetota</taxon>
        <taxon>Actinomycetes</taxon>
        <taxon>Streptosporangiales</taxon>
        <taxon>Thermomonosporaceae</taxon>
        <taxon>Actinomadura</taxon>
    </lineage>
</organism>
<evidence type="ECO:0000256" key="4">
    <source>
        <dbReference type="SAM" id="MobiDB-lite"/>
    </source>
</evidence>
<proteinExistence type="inferred from homology"/>
<dbReference type="Gene3D" id="3.90.1150.10">
    <property type="entry name" value="Aspartate Aminotransferase, domain 1"/>
    <property type="match status" value="1"/>
</dbReference>
<evidence type="ECO:0000313" key="7">
    <source>
        <dbReference type="Proteomes" id="UP000805614"/>
    </source>
</evidence>
<feature type="domain" description="Aminotransferase class I/classII large" evidence="5">
    <location>
        <begin position="72"/>
        <end position="379"/>
    </location>
</feature>
<accession>A0ABR7LZ28</accession>
<evidence type="ECO:0000256" key="2">
    <source>
        <dbReference type="ARBA" id="ARBA00022898"/>
    </source>
</evidence>
<feature type="region of interest" description="Disordered" evidence="4">
    <location>
        <begin position="1"/>
        <end position="48"/>
    </location>
</feature>
<reference evidence="6 7" key="1">
    <citation type="submission" date="2020-06" db="EMBL/GenBank/DDBJ databases">
        <title>Actinomadura xiongansis sp. nov., isolated from soil of Baiyangdian.</title>
        <authorList>
            <person name="Zhang X."/>
        </authorList>
    </citation>
    <scope>NUCLEOTIDE SEQUENCE [LARGE SCALE GENOMIC DNA]</scope>
    <source>
        <strain evidence="6 7">HBUM206468</strain>
    </source>
</reference>
<dbReference type="CDD" id="cd00609">
    <property type="entry name" value="AAT_like"/>
    <property type="match status" value="1"/>
</dbReference>
<protein>
    <recommendedName>
        <fullName evidence="3">Aminotransferase</fullName>
        <ecNumber evidence="3">2.6.1.-</ecNumber>
    </recommendedName>
</protein>
<dbReference type="InterPro" id="IPR015421">
    <property type="entry name" value="PyrdxlP-dep_Trfase_major"/>
</dbReference>
<sequence>MPTPTEAESARGAALSGLRSEGARYERVSDEGRQRVKAPRAAERSEAMDTDIDLGHHGDAEVGGGLVDFAVNVRGGTPPAWLAERLRRSVDDLAAYPRPGPARAAVARRHGRPDDEVLLTAGAAEAFVLLARALAPRRAVVVHPQFTEPEAALRAAGHPVERAVLGGGFTLDPAAVPADADLVMIGNPTNPTSVLHPAAGVLGLVRPGRLVVVDEAFMDCVPGESESLASHGGPGLAIVRSLTKTWGLAGLRAGYVLAEAALVAELARAQPLWAVSAPALVAIEACCSPEAVTEAGTWAAGLGAERERFATALGARGLHVVPGARASFLCVRGPGELRALLRERGHAVRRGDTFPGLGPEWLRIAVRDARTNDTLLEVLDDLDF</sequence>
<dbReference type="SUPFAM" id="SSF53383">
    <property type="entry name" value="PLP-dependent transferases"/>
    <property type="match status" value="1"/>
</dbReference>
<name>A0ABR7LZ28_9ACTN</name>
<dbReference type="Proteomes" id="UP000805614">
    <property type="component" value="Unassembled WGS sequence"/>
</dbReference>
<comment type="similarity">
    <text evidence="3">Belongs to the class-I pyridoxal-phosphate-dependent aminotransferase family.</text>
</comment>
<dbReference type="InterPro" id="IPR004838">
    <property type="entry name" value="NHTrfase_class1_PyrdxlP-BS"/>
</dbReference>
<dbReference type="PROSITE" id="PS00105">
    <property type="entry name" value="AA_TRANSFER_CLASS_1"/>
    <property type="match status" value="1"/>
</dbReference>
<dbReference type="PANTHER" id="PTHR42885">
    <property type="entry name" value="HISTIDINOL-PHOSPHATE AMINOTRANSFERASE-RELATED"/>
    <property type="match status" value="1"/>
</dbReference>
<keyword evidence="6" id="KW-0456">Lyase</keyword>
<evidence type="ECO:0000259" key="5">
    <source>
        <dbReference type="Pfam" id="PF00155"/>
    </source>
</evidence>
<keyword evidence="3" id="KW-0808">Transferase</keyword>
<dbReference type="InterPro" id="IPR004839">
    <property type="entry name" value="Aminotransferase_I/II_large"/>
</dbReference>
<dbReference type="Gene3D" id="3.40.640.10">
    <property type="entry name" value="Type I PLP-dependent aspartate aminotransferase-like (Major domain)"/>
    <property type="match status" value="1"/>
</dbReference>
<keyword evidence="2" id="KW-0663">Pyridoxal phosphate</keyword>
<keyword evidence="3" id="KW-0032">Aminotransferase</keyword>
<dbReference type="EMBL" id="JABVEC010000035">
    <property type="protein sequence ID" value="MBC6470049.1"/>
    <property type="molecule type" value="Genomic_DNA"/>
</dbReference>
<evidence type="ECO:0000256" key="3">
    <source>
        <dbReference type="RuleBase" id="RU000481"/>
    </source>
</evidence>
<comment type="caution">
    <text evidence="6">The sequence shown here is derived from an EMBL/GenBank/DDBJ whole genome shotgun (WGS) entry which is preliminary data.</text>
</comment>
<dbReference type="GO" id="GO:0048472">
    <property type="term" value="F:threonine-phosphate decarboxylase activity"/>
    <property type="evidence" value="ECO:0007669"/>
    <property type="project" value="UniProtKB-EC"/>
</dbReference>
<keyword evidence="7" id="KW-1185">Reference proteome</keyword>
<comment type="cofactor">
    <cofactor evidence="1 3">
        <name>pyridoxal 5'-phosphate</name>
        <dbReference type="ChEBI" id="CHEBI:597326"/>
    </cofactor>
</comment>
<gene>
    <name evidence="6" type="ORF">HKK74_31850</name>
</gene>
<evidence type="ECO:0000256" key="1">
    <source>
        <dbReference type="ARBA" id="ARBA00001933"/>
    </source>
</evidence>
<dbReference type="Pfam" id="PF00155">
    <property type="entry name" value="Aminotran_1_2"/>
    <property type="match status" value="1"/>
</dbReference>